<comment type="caution">
    <text evidence="13">The sequence shown here is derived from an EMBL/GenBank/DDBJ whole genome shotgun (WGS) entry which is preliminary data.</text>
</comment>
<feature type="compositionally biased region" description="Basic and acidic residues" evidence="11">
    <location>
        <begin position="1"/>
        <end position="17"/>
    </location>
</feature>
<evidence type="ECO:0000256" key="7">
    <source>
        <dbReference type="ARBA" id="ARBA00022989"/>
    </source>
</evidence>
<gene>
    <name evidence="13" type="primary">CHS1</name>
    <name evidence="13" type="ORF">O9K51_03660</name>
</gene>
<dbReference type="GO" id="GO:0005886">
    <property type="term" value="C:plasma membrane"/>
    <property type="evidence" value="ECO:0007669"/>
    <property type="project" value="UniProtKB-SubCell"/>
</dbReference>
<accession>A0AB34FWS2</accession>
<evidence type="ECO:0000256" key="12">
    <source>
        <dbReference type="SAM" id="Phobius"/>
    </source>
</evidence>
<evidence type="ECO:0000256" key="10">
    <source>
        <dbReference type="ARBA" id="ARBA00049510"/>
    </source>
</evidence>
<sequence length="653" mass="74246">MATEEDRGTLPEAEPKTESTSPPSPPADSPKPNEADSPKPNEADSPKPNEANAAPEGEGLDAGAQSPQSQVSRLSWQDTGSSASFTSSILQEDAKAHWDAEFELRTVSRNLLRLQKWGLIIGLVCLNATLIYVAWEFWQVYYLFIVLLSANTVLQAFMILGIIVHYLVTKLFCCGCGWPRKEIIPEQPEKMVLLLPCYNETEQELTRSLDSLVAQKDIDQHPRLIFIVVDGNARGPGMDKTTQAYLSEDILGPGSSRYFPNGYRARDGLFMPVRVQTGFYRGLPYVLVGKSYNQGKRDSLCFARSFLYHFKQRSENVVTMFNNDLFEHIGNMFIQHNLDNVDFLVGMDADTVFDDYCVIEMLHEIRKNPKRVGICGHVCVDYNGKNFGLWSLYQGVEYSQTQGLRRMFQSRVTGKVNCLPGCCQLIRVGEATFGDAVLRERFAYYPKPNDIMTQHIMSNYSEDSIHTSIVFSLFPTKQTAQALRAKAFTIVPQDWKVFLSQRKRWALGSISNEFVMIFRPGIILVERIQSFIAVFTWAITPFIIAALAELLMLFIKRGSEVMRDPVFLGLICVLWFRYVYSFCIGFWLPRNNLERIQYFVGFFFHLVTSPFLNVIVLGYSLFNSDDFKWGKTRQVVREEGEPAATDALARDHN</sequence>
<evidence type="ECO:0000256" key="5">
    <source>
        <dbReference type="ARBA" id="ARBA00022679"/>
    </source>
</evidence>
<keyword evidence="8 12" id="KW-0472">Membrane</keyword>
<dbReference type="Gene3D" id="3.90.550.10">
    <property type="entry name" value="Spore Coat Polysaccharide Biosynthesis Protein SpsA, Chain A"/>
    <property type="match status" value="1"/>
</dbReference>
<keyword evidence="9" id="KW-0325">Glycoprotein</keyword>
<keyword evidence="4" id="KW-0328">Glycosyltransferase</keyword>
<organism evidence="13 14">
    <name type="scientific">Purpureocillium lavendulum</name>
    <dbReference type="NCBI Taxonomy" id="1247861"/>
    <lineage>
        <taxon>Eukaryota</taxon>
        <taxon>Fungi</taxon>
        <taxon>Dikarya</taxon>
        <taxon>Ascomycota</taxon>
        <taxon>Pezizomycotina</taxon>
        <taxon>Sordariomycetes</taxon>
        <taxon>Hypocreomycetidae</taxon>
        <taxon>Hypocreales</taxon>
        <taxon>Ophiocordycipitaceae</taxon>
        <taxon>Purpureocillium</taxon>
    </lineage>
</organism>
<evidence type="ECO:0000313" key="13">
    <source>
        <dbReference type="EMBL" id="KAJ6442485.1"/>
    </source>
</evidence>
<evidence type="ECO:0000313" key="14">
    <source>
        <dbReference type="Proteomes" id="UP001163105"/>
    </source>
</evidence>
<feature type="transmembrane region" description="Helical" evidence="12">
    <location>
        <begin position="141"/>
        <end position="168"/>
    </location>
</feature>
<evidence type="ECO:0000256" key="1">
    <source>
        <dbReference type="ARBA" id="ARBA00004651"/>
    </source>
</evidence>
<feature type="transmembrane region" description="Helical" evidence="12">
    <location>
        <begin position="600"/>
        <end position="622"/>
    </location>
</feature>
<dbReference type="InterPro" id="IPR004835">
    <property type="entry name" value="Chitin_synth"/>
</dbReference>
<evidence type="ECO:0000256" key="9">
    <source>
        <dbReference type="ARBA" id="ARBA00023180"/>
    </source>
</evidence>
<protein>
    <recommendedName>
        <fullName evidence="2">chitin synthase</fullName>
        <ecNumber evidence="2">2.4.1.16</ecNumber>
    </recommendedName>
</protein>
<dbReference type="PANTHER" id="PTHR22914:SF13">
    <property type="entry name" value="CHITIN SYNTHASE"/>
    <property type="match status" value="1"/>
</dbReference>
<comment type="subcellular location">
    <subcellularLocation>
        <location evidence="1">Cell membrane</location>
        <topology evidence="1">Multi-pass membrane protein</topology>
    </subcellularLocation>
</comment>
<keyword evidence="5" id="KW-0808">Transferase</keyword>
<proteinExistence type="predicted"/>
<feature type="transmembrane region" description="Helical" evidence="12">
    <location>
        <begin position="566"/>
        <end position="588"/>
    </location>
</feature>
<keyword evidence="7 12" id="KW-1133">Transmembrane helix</keyword>
<name>A0AB34FWS2_9HYPO</name>
<feature type="compositionally biased region" description="Basic and acidic residues" evidence="11">
    <location>
        <begin position="31"/>
        <end position="47"/>
    </location>
</feature>
<feature type="transmembrane region" description="Helical" evidence="12">
    <location>
        <begin position="117"/>
        <end position="135"/>
    </location>
</feature>
<keyword evidence="14" id="KW-1185">Reference proteome</keyword>
<dbReference type="GO" id="GO:0030428">
    <property type="term" value="C:cell septum"/>
    <property type="evidence" value="ECO:0007669"/>
    <property type="project" value="TreeGrafter"/>
</dbReference>
<evidence type="ECO:0000256" key="8">
    <source>
        <dbReference type="ARBA" id="ARBA00023136"/>
    </source>
</evidence>
<dbReference type="GO" id="GO:0006031">
    <property type="term" value="P:chitin biosynthetic process"/>
    <property type="evidence" value="ECO:0007669"/>
    <property type="project" value="TreeGrafter"/>
</dbReference>
<dbReference type="Proteomes" id="UP001163105">
    <property type="component" value="Unassembled WGS sequence"/>
</dbReference>
<dbReference type="EC" id="2.4.1.16" evidence="2"/>
<evidence type="ECO:0000256" key="2">
    <source>
        <dbReference type="ARBA" id="ARBA00012543"/>
    </source>
</evidence>
<dbReference type="InterPro" id="IPR029044">
    <property type="entry name" value="Nucleotide-diphossugar_trans"/>
</dbReference>
<dbReference type="GO" id="GO:0031505">
    <property type="term" value="P:fungal-type cell wall organization"/>
    <property type="evidence" value="ECO:0007669"/>
    <property type="project" value="TreeGrafter"/>
</dbReference>
<evidence type="ECO:0000256" key="11">
    <source>
        <dbReference type="SAM" id="MobiDB-lite"/>
    </source>
</evidence>
<dbReference type="AlphaFoldDB" id="A0AB34FWS2"/>
<dbReference type="GO" id="GO:0004100">
    <property type="term" value="F:chitin synthase activity"/>
    <property type="evidence" value="ECO:0007669"/>
    <property type="project" value="UniProtKB-EC"/>
</dbReference>
<dbReference type="PANTHER" id="PTHR22914">
    <property type="entry name" value="CHITIN SYNTHASE"/>
    <property type="match status" value="1"/>
</dbReference>
<evidence type="ECO:0000256" key="4">
    <source>
        <dbReference type="ARBA" id="ARBA00022676"/>
    </source>
</evidence>
<reference evidence="13" key="1">
    <citation type="submission" date="2023-01" db="EMBL/GenBank/DDBJ databases">
        <title>The growth and conidiation of Purpureocillium lavendulum are regulated by nitrogen source and histone H3K14 acetylation.</title>
        <authorList>
            <person name="Tang P."/>
            <person name="Han J."/>
            <person name="Zhang C."/>
            <person name="Tang P."/>
            <person name="Qi F."/>
            <person name="Zhang K."/>
            <person name="Liang L."/>
        </authorList>
    </citation>
    <scope>NUCLEOTIDE SEQUENCE</scope>
    <source>
        <strain evidence="13">YMF1.00683</strain>
    </source>
</reference>
<keyword evidence="6 12" id="KW-0812">Transmembrane</keyword>
<keyword evidence="3" id="KW-1003">Cell membrane</keyword>
<dbReference type="SUPFAM" id="SSF53448">
    <property type="entry name" value="Nucleotide-diphospho-sugar transferases"/>
    <property type="match status" value="1"/>
</dbReference>
<evidence type="ECO:0000256" key="6">
    <source>
        <dbReference type="ARBA" id="ARBA00022692"/>
    </source>
</evidence>
<dbReference type="Pfam" id="PF03142">
    <property type="entry name" value="Chitin_synth_2"/>
    <property type="match status" value="1"/>
</dbReference>
<dbReference type="EMBL" id="JAQHRD010000003">
    <property type="protein sequence ID" value="KAJ6442485.1"/>
    <property type="molecule type" value="Genomic_DNA"/>
</dbReference>
<comment type="catalytic activity">
    <reaction evidence="10">
        <text>[(1-&gt;4)-N-acetyl-beta-D-glucosaminyl](n) + UDP-N-acetyl-alpha-D-glucosamine = [(1-&gt;4)-N-acetyl-beta-D-glucosaminyl](n+1) + UDP + H(+)</text>
        <dbReference type="Rhea" id="RHEA:16637"/>
        <dbReference type="Rhea" id="RHEA-COMP:9593"/>
        <dbReference type="Rhea" id="RHEA-COMP:9595"/>
        <dbReference type="ChEBI" id="CHEBI:15378"/>
        <dbReference type="ChEBI" id="CHEBI:17029"/>
        <dbReference type="ChEBI" id="CHEBI:57705"/>
        <dbReference type="ChEBI" id="CHEBI:58223"/>
        <dbReference type="EC" id="2.4.1.16"/>
    </reaction>
    <physiologicalReaction direction="left-to-right" evidence="10">
        <dbReference type="Rhea" id="RHEA:16638"/>
    </physiologicalReaction>
</comment>
<feature type="region of interest" description="Disordered" evidence="11">
    <location>
        <begin position="1"/>
        <end position="73"/>
    </location>
</feature>
<feature type="transmembrane region" description="Helical" evidence="12">
    <location>
        <begin position="531"/>
        <end position="554"/>
    </location>
</feature>
<evidence type="ECO:0000256" key="3">
    <source>
        <dbReference type="ARBA" id="ARBA00022475"/>
    </source>
</evidence>